<evidence type="ECO:0000259" key="1">
    <source>
        <dbReference type="Pfam" id="PF04313"/>
    </source>
</evidence>
<dbReference type="GO" id="GO:0005524">
    <property type="term" value="F:ATP binding"/>
    <property type="evidence" value="ECO:0007669"/>
    <property type="project" value="UniProtKB-KW"/>
</dbReference>
<dbReference type="InterPro" id="IPR017035">
    <property type="entry name" value="UCP035009_HsdR_All3000-type"/>
</dbReference>
<dbReference type="Pfam" id="PF04313">
    <property type="entry name" value="HSDR_N"/>
    <property type="match status" value="1"/>
</dbReference>
<sequence length="373" mass="43403">MRKEDEKLIAEITLTNHNNTLMDFKDEIRQFAKRVDRLLPQIKTEEATKTSLVMPFLKILGYDVFDPFEVHPEFIADIGIKKGEKVDYAILRDDKPVILIECKHYADGLDPHNSQLFRYFHTTEAKFGLLTNGVEYRFYTDLVTANKMDEKPFFEFKISDIKDNEIGELRKFHKSVFDLDSISTAASDLKYANELTILLSAEMHNPSDEFVRYFTKQVYPSVVTAKILEQFTPLVKRVFTQIVNDQIAERLKSALKKETETEVTAAAPPVEPESLIVTTQEEIDGFLIVKSILRKDLEVGRIFMRDNQSYCGILLDDNNRKPICRFYFTPNRLRIGLFDKDKKETKHDLDRLDDIYHYAEQILETVLNYGSKE</sequence>
<keyword evidence="3" id="KW-1185">Reference proteome</keyword>
<name>A0A4R7CWT6_9SPHI</name>
<reference evidence="2 3" key="1">
    <citation type="submission" date="2019-03" db="EMBL/GenBank/DDBJ databases">
        <title>Genomic Encyclopedia of Type Strains, Phase III (KMG-III): the genomes of soil and plant-associated and newly described type strains.</title>
        <authorList>
            <person name="Whitman W."/>
        </authorList>
    </citation>
    <scope>NUCLEOTIDE SEQUENCE [LARGE SCALE GENOMIC DNA]</scope>
    <source>
        <strain evidence="2 3">CGMCC 1.12801</strain>
    </source>
</reference>
<dbReference type="AlphaFoldDB" id="A0A4R7CWT6"/>
<feature type="domain" description="Restriction endonuclease type I HsdR N-terminal" evidence="1">
    <location>
        <begin position="43"/>
        <end position="146"/>
    </location>
</feature>
<proteinExistence type="predicted"/>
<protein>
    <recommendedName>
        <fullName evidence="1">Restriction endonuclease type I HsdR N-terminal domain-containing protein</fullName>
    </recommendedName>
</protein>
<dbReference type="GO" id="GO:0009307">
    <property type="term" value="P:DNA restriction-modification system"/>
    <property type="evidence" value="ECO:0007669"/>
    <property type="project" value="UniProtKB-KW"/>
</dbReference>
<comment type="caution">
    <text evidence="2">The sequence shown here is derived from an EMBL/GenBank/DDBJ whole genome shotgun (WGS) entry which is preliminary data.</text>
</comment>
<dbReference type="Proteomes" id="UP000294752">
    <property type="component" value="Unassembled WGS sequence"/>
</dbReference>
<organism evidence="2 3">
    <name type="scientific">Sphingobacterium paludis</name>
    <dbReference type="NCBI Taxonomy" id="1476465"/>
    <lineage>
        <taxon>Bacteria</taxon>
        <taxon>Pseudomonadati</taxon>
        <taxon>Bacteroidota</taxon>
        <taxon>Sphingobacteriia</taxon>
        <taxon>Sphingobacteriales</taxon>
        <taxon>Sphingobacteriaceae</taxon>
        <taxon>Sphingobacterium</taxon>
    </lineage>
</organism>
<evidence type="ECO:0000313" key="2">
    <source>
        <dbReference type="EMBL" id="TDS12347.1"/>
    </source>
</evidence>
<dbReference type="GO" id="GO:0009035">
    <property type="term" value="F:type I site-specific deoxyribonuclease activity"/>
    <property type="evidence" value="ECO:0007669"/>
    <property type="project" value="UniProtKB-EC"/>
</dbReference>
<dbReference type="PIRSF" id="PIRSF035009">
    <property type="entry name" value="UCP035009_HSDR_N"/>
    <property type="match status" value="1"/>
</dbReference>
<evidence type="ECO:0000313" key="3">
    <source>
        <dbReference type="Proteomes" id="UP000294752"/>
    </source>
</evidence>
<gene>
    <name evidence="2" type="ORF">B0I21_106205</name>
</gene>
<dbReference type="InterPro" id="IPR007409">
    <property type="entry name" value="Restrct_endonuc_type1_HsdR_N"/>
</dbReference>
<dbReference type="EMBL" id="SNZV01000006">
    <property type="protein sequence ID" value="TDS12347.1"/>
    <property type="molecule type" value="Genomic_DNA"/>
</dbReference>
<dbReference type="GO" id="GO:0003677">
    <property type="term" value="F:DNA binding"/>
    <property type="evidence" value="ECO:0007669"/>
    <property type="project" value="UniProtKB-KW"/>
</dbReference>
<accession>A0A4R7CWT6</accession>